<protein>
    <recommendedName>
        <fullName evidence="5">Secreted protein</fullName>
    </recommendedName>
</protein>
<reference evidence="3" key="2">
    <citation type="submission" date="2022-06" db="UniProtKB">
        <authorList>
            <consortium name="EnsemblMetazoa"/>
        </authorList>
    </citation>
    <scope>IDENTIFICATION</scope>
    <source>
        <strain evidence="3">DF5081</strain>
    </source>
</reference>
<accession>A0A8R1IEU6</accession>
<name>A0A8R1IEU6_CAEJA</name>
<dbReference type="AlphaFoldDB" id="A0A8R1IEU6"/>
<evidence type="ECO:0008006" key="5">
    <source>
        <dbReference type="Google" id="ProtNLM"/>
    </source>
</evidence>
<feature type="chain" id="PRO_5035930694" description="Secreted protein" evidence="2">
    <location>
        <begin position="27"/>
        <end position="88"/>
    </location>
</feature>
<keyword evidence="4" id="KW-1185">Reference proteome</keyword>
<organism evidence="3 4">
    <name type="scientific">Caenorhabditis japonica</name>
    <dbReference type="NCBI Taxonomy" id="281687"/>
    <lineage>
        <taxon>Eukaryota</taxon>
        <taxon>Metazoa</taxon>
        <taxon>Ecdysozoa</taxon>
        <taxon>Nematoda</taxon>
        <taxon>Chromadorea</taxon>
        <taxon>Rhabditida</taxon>
        <taxon>Rhabditina</taxon>
        <taxon>Rhabditomorpha</taxon>
        <taxon>Rhabditoidea</taxon>
        <taxon>Rhabditidae</taxon>
        <taxon>Peloderinae</taxon>
        <taxon>Caenorhabditis</taxon>
    </lineage>
</organism>
<evidence type="ECO:0000313" key="4">
    <source>
        <dbReference type="Proteomes" id="UP000005237"/>
    </source>
</evidence>
<feature type="signal peptide" evidence="2">
    <location>
        <begin position="1"/>
        <end position="26"/>
    </location>
</feature>
<evidence type="ECO:0000256" key="2">
    <source>
        <dbReference type="SAM" id="SignalP"/>
    </source>
</evidence>
<reference evidence="4" key="1">
    <citation type="submission" date="2010-08" db="EMBL/GenBank/DDBJ databases">
        <authorList>
            <consortium name="Caenorhabditis japonica Sequencing Consortium"/>
            <person name="Wilson R.K."/>
        </authorList>
    </citation>
    <scope>NUCLEOTIDE SEQUENCE [LARGE SCALE GENOMIC DNA]</scope>
    <source>
        <strain evidence="4">DF5081</strain>
    </source>
</reference>
<feature type="region of interest" description="Disordered" evidence="1">
    <location>
        <begin position="39"/>
        <end position="65"/>
    </location>
</feature>
<evidence type="ECO:0000313" key="3">
    <source>
        <dbReference type="EnsemblMetazoa" id="CJA34647.1"/>
    </source>
</evidence>
<evidence type="ECO:0000256" key="1">
    <source>
        <dbReference type="SAM" id="MobiDB-lite"/>
    </source>
</evidence>
<proteinExistence type="predicted"/>
<keyword evidence="2" id="KW-0732">Signal</keyword>
<dbReference type="EnsemblMetazoa" id="CJA34647.1">
    <property type="protein sequence ID" value="CJA34647.1"/>
    <property type="gene ID" value="WBGene00210494"/>
</dbReference>
<sequence length="88" mass="9462">MGDRLSRGIMCSRHELLLLLLLPATGLCPLPSRPFPTEPFGVYSNGQRGGNGEKAATEEDEDRGPRMTSLDVAMCIYAPLSLSLSPSV</sequence>
<dbReference type="Proteomes" id="UP000005237">
    <property type="component" value="Unassembled WGS sequence"/>
</dbReference>